<comment type="caution">
    <text evidence="4">The sequence shown here is derived from an EMBL/GenBank/DDBJ whole genome shotgun (WGS) entry which is preliminary data.</text>
</comment>
<dbReference type="Gene3D" id="3.20.20.490">
    <property type="entry name" value="GxGYxYP glycoside hydrolase, C-terminal domain"/>
    <property type="match status" value="1"/>
</dbReference>
<gene>
    <name evidence="4" type="ORF">GCM10011386_39360</name>
</gene>
<evidence type="ECO:0000259" key="2">
    <source>
        <dbReference type="Pfam" id="PF14323"/>
    </source>
</evidence>
<evidence type="ECO:0000256" key="1">
    <source>
        <dbReference type="SAM" id="SignalP"/>
    </source>
</evidence>
<evidence type="ECO:0000259" key="3">
    <source>
        <dbReference type="Pfam" id="PF20958"/>
    </source>
</evidence>
<evidence type="ECO:0008006" key="6">
    <source>
        <dbReference type="Google" id="ProtNLM"/>
    </source>
</evidence>
<accession>A0ABQ1MMH9</accession>
<sequence length="633" mass="70715">MIMTTKTMFFKTLLLVACVNVAGCSKYNSPKINQGLDEQLPGLYEELVDPIGDNGQYNLPEMTVKPKRYWNCVEVLNVGSRNNIGETEEIRGLQYHLLCQSLAGLANRAVQQGRSEVGVWLHDHAGRSSYSLSKQALSDLGISEQGMQSGIELARNNYGPSDGIALQLKDLFDGYVLTDVTNNPESGIVASVAASVHNGIIVDVRDRANYDNAGYAMVYDARTKTTADAWQEFKGQVSNKALVVMPVQTGELRDFAIMHNLFVVNINKEYNNPGAGQNLPLFEEILKWLEPGAPIYGWEQGVDEEVFVNRASITGHVWVPNDWSYNLPLTSLAYRERQQPVLAKVVNPQFIDWEKNKKFVSFYLSDGDNIQWMMNDFVGGFYENGDVAEMKMGFGIPVSNLNQMAPAQFNHIIGSQHRDATLIEALGGGYQYADNYGREGNRTELLAKLADRVANSMRQHRVKLLGLMAKDVTSADAMAGYQAFIDANDQLEGIVALQYSPYAGGAGEIFWLKNSAGFEIPVVTARYSLWNFGSYNNEREGTPAYIAQQLTQEADNDFSLISVHAWSKFRDTGNRTDLTGENTDGDLNGASAAKLMKNHLGDEFEVINPQELIWRIRMHYKPEQTEQYLKTFY</sequence>
<feature type="chain" id="PRO_5045353910" description="GxGYxY sequence motif-containing protein" evidence="1">
    <location>
        <begin position="23"/>
        <end position="633"/>
    </location>
</feature>
<dbReference type="InterPro" id="IPR025832">
    <property type="entry name" value="GxGYxYP_C"/>
</dbReference>
<feature type="domain" description="GxGYxYP putative glycoside hydrolase C-terminal" evidence="2">
    <location>
        <begin position="356"/>
        <end position="568"/>
    </location>
</feature>
<keyword evidence="5" id="KW-1185">Reference proteome</keyword>
<dbReference type="Proteomes" id="UP000597338">
    <property type="component" value="Unassembled WGS sequence"/>
</dbReference>
<proteinExistence type="predicted"/>
<dbReference type="Pfam" id="PF20958">
    <property type="entry name" value="GxGYxYP_N_3rd"/>
    <property type="match status" value="1"/>
</dbReference>
<dbReference type="InterPro" id="IPR038410">
    <property type="entry name" value="GxGYxYP_C_sf"/>
</dbReference>
<keyword evidence="1" id="KW-0732">Signal</keyword>
<dbReference type="InterPro" id="IPR048309">
    <property type="entry name" value="GxGYxYP_N_3rd"/>
</dbReference>
<organism evidence="4 5">
    <name type="scientific">Parapedobacter defluvii</name>
    <dbReference type="NCBI Taxonomy" id="2045106"/>
    <lineage>
        <taxon>Bacteria</taxon>
        <taxon>Pseudomonadati</taxon>
        <taxon>Bacteroidota</taxon>
        <taxon>Sphingobacteriia</taxon>
        <taxon>Sphingobacteriales</taxon>
        <taxon>Sphingobacteriaceae</taxon>
        <taxon>Parapedobacter</taxon>
    </lineage>
</organism>
<evidence type="ECO:0000313" key="5">
    <source>
        <dbReference type="Proteomes" id="UP000597338"/>
    </source>
</evidence>
<name>A0ABQ1MMH9_9SPHI</name>
<evidence type="ECO:0000313" key="4">
    <source>
        <dbReference type="EMBL" id="GGC43200.1"/>
    </source>
</evidence>
<dbReference type="EMBL" id="BMIK01000019">
    <property type="protein sequence ID" value="GGC43200.1"/>
    <property type="molecule type" value="Genomic_DNA"/>
</dbReference>
<dbReference type="PANTHER" id="PTHR37321:SF1">
    <property type="entry name" value="EXPORTED PROTEIN"/>
    <property type="match status" value="1"/>
</dbReference>
<feature type="domain" description="GxGYxYP putative glycoside hydrolase third N-terminal" evidence="3">
    <location>
        <begin position="248"/>
        <end position="330"/>
    </location>
</feature>
<feature type="signal peptide" evidence="1">
    <location>
        <begin position="1"/>
        <end position="22"/>
    </location>
</feature>
<reference evidence="5" key="1">
    <citation type="journal article" date="2019" name="Int. J. Syst. Evol. Microbiol.">
        <title>The Global Catalogue of Microorganisms (GCM) 10K type strain sequencing project: providing services to taxonomists for standard genome sequencing and annotation.</title>
        <authorList>
            <consortium name="The Broad Institute Genomics Platform"/>
            <consortium name="The Broad Institute Genome Sequencing Center for Infectious Disease"/>
            <person name="Wu L."/>
            <person name="Ma J."/>
        </authorList>
    </citation>
    <scope>NUCLEOTIDE SEQUENCE [LARGE SCALE GENOMIC DNA]</scope>
    <source>
        <strain evidence="5">CGMCC 1.15342</strain>
    </source>
</reference>
<dbReference type="Pfam" id="PF14323">
    <property type="entry name" value="GxGYxYP_C"/>
    <property type="match status" value="1"/>
</dbReference>
<protein>
    <recommendedName>
        <fullName evidence="6">GxGYxY sequence motif-containing protein</fullName>
    </recommendedName>
</protein>
<dbReference type="PANTHER" id="PTHR37321">
    <property type="entry name" value="EXPORTED PROTEIN-RELATED"/>
    <property type="match status" value="1"/>
</dbReference>